<name>A0A0H5QF97_NEIMI</name>
<accession>A0A0H5QF97</accession>
<organism evidence="1 2">
    <name type="scientific">Neisseria meningitidis serogroup B</name>
    <dbReference type="NCBI Taxonomy" id="491"/>
    <lineage>
        <taxon>Bacteria</taxon>
        <taxon>Pseudomonadati</taxon>
        <taxon>Pseudomonadota</taxon>
        <taxon>Betaproteobacteria</taxon>
        <taxon>Neisseriales</taxon>
        <taxon>Neisseriaceae</taxon>
        <taxon>Neisseria</taxon>
    </lineage>
</organism>
<protein>
    <submittedName>
        <fullName evidence="1">Uncharacterized protein</fullName>
    </submittedName>
</protein>
<sequence length="41" mass="4828">MSKSALKHIVQRKTGWEWQNPETNIFQSIQTKKYQPEVGIP</sequence>
<proteinExistence type="predicted"/>
<dbReference type="Proteomes" id="UP000182715">
    <property type="component" value="Unassembled WGS sequence"/>
</dbReference>
<dbReference type="EMBL" id="CVTF01000109">
    <property type="protein sequence ID" value="CRY99915.1"/>
    <property type="molecule type" value="Genomic_DNA"/>
</dbReference>
<reference evidence="1 2" key="1">
    <citation type="submission" date="2014-11" db="EMBL/GenBank/DDBJ databases">
        <authorList>
            <person name="Diene M.Seydina."/>
        </authorList>
    </citation>
    <scope>NUCLEOTIDE SEQUENCE [LARGE SCALE GENOMIC DNA]</scope>
    <source>
        <strain evidence="1 2">Neisseria meningitidis CHUV</strain>
    </source>
</reference>
<dbReference type="AlphaFoldDB" id="A0A0H5QF97"/>
<evidence type="ECO:0000313" key="2">
    <source>
        <dbReference type="Proteomes" id="UP000182715"/>
    </source>
</evidence>
<evidence type="ECO:0000313" key="1">
    <source>
        <dbReference type="EMBL" id="CRY99915.1"/>
    </source>
</evidence>